<proteinExistence type="inferred from homology"/>
<name>A0A8S4RYS3_9NEOP</name>
<dbReference type="GO" id="GO:0005968">
    <property type="term" value="C:Rab-protein geranylgeranyltransferase complex"/>
    <property type="evidence" value="ECO:0007669"/>
    <property type="project" value="TreeGrafter"/>
</dbReference>
<protein>
    <submittedName>
        <fullName evidence="2">Jg453 protein</fullName>
    </submittedName>
</protein>
<comment type="caution">
    <text evidence="2">The sequence shown here is derived from an EMBL/GenBank/DDBJ whole genome shotgun (WGS) entry which is preliminary data.</text>
</comment>
<accession>A0A8S4RYS3</accession>
<dbReference type="GO" id="GO:0005829">
    <property type="term" value="C:cytosol"/>
    <property type="evidence" value="ECO:0007669"/>
    <property type="project" value="TreeGrafter"/>
</dbReference>
<dbReference type="GO" id="GO:0016192">
    <property type="term" value="P:vesicle-mediated transport"/>
    <property type="evidence" value="ECO:0007669"/>
    <property type="project" value="TreeGrafter"/>
</dbReference>
<feature type="non-terminal residue" evidence="2">
    <location>
        <position position="79"/>
    </location>
</feature>
<dbReference type="Proteomes" id="UP000838756">
    <property type="component" value="Unassembled WGS sequence"/>
</dbReference>
<comment type="similarity">
    <text evidence="1">Belongs to the Rab GDI family.</text>
</comment>
<sequence>LVESIVAAACSRIRKKVLHLDSRDHYGGLWASHNFDGLQKFIKEVTTDPSRQLQVYNVIEKWYIPKESSQEEKPEGDDG</sequence>
<dbReference type="InterPro" id="IPR018203">
    <property type="entry name" value="GDP_dissociation_inhibitor"/>
</dbReference>
<organism evidence="2 3">
    <name type="scientific">Pararge aegeria aegeria</name>
    <dbReference type="NCBI Taxonomy" id="348720"/>
    <lineage>
        <taxon>Eukaryota</taxon>
        <taxon>Metazoa</taxon>
        <taxon>Ecdysozoa</taxon>
        <taxon>Arthropoda</taxon>
        <taxon>Hexapoda</taxon>
        <taxon>Insecta</taxon>
        <taxon>Pterygota</taxon>
        <taxon>Neoptera</taxon>
        <taxon>Endopterygota</taxon>
        <taxon>Lepidoptera</taxon>
        <taxon>Glossata</taxon>
        <taxon>Ditrysia</taxon>
        <taxon>Papilionoidea</taxon>
        <taxon>Nymphalidae</taxon>
        <taxon>Satyrinae</taxon>
        <taxon>Satyrini</taxon>
        <taxon>Parargina</taxon>
        <taxon>Pararge</taxon>
    </lineage>
</organism>
<dbReference type="PANTHER" id="PTHR11787">
    <property type="entry name" value="RAB GDP-DISSOCIATION INHIBITOR"/>
    <property type="match status" value="1"/>
</dbReference>
<evidence type="ECO:0000313" key="3">
    <source>
        <dbReference type="Proteomes" id="UP000838756"/>
    </source>
</evidence>
<dbReference type="SUPFAM" id="SSF51905">
    <property type="entry name" value="FAD/NAD(P)-binding domain"/>
    <property type="match status" value="1"/>
</dbReference>
<dbReference type="GO" id="GO:0007264">
    <property type="term" value="P:small GTPase-mediated signal transduction"/>
    <property type="evidence" value="ECO:0007669"/>
    <property type="project" value="InterPro"/>
</dbReference>
<reference evidence="2" key="1">
    <citation type="submission" date="2022-03" db="EMBL/GenBank/DDBJ databases">
        <authorList>
            <person name="Lindestad O."/>
        </authorList>
    </citation>
    <scope>NUCLEOTIDE SEQUENCE</scope>
</reference>
<dbReference type="GO" id="GO:0005634">
    <property type="term" value="C:nucleus"/>
    <property type="evidence" value="ECO:0007669"/>
    <property type="project" value="TreeGrafter"/>
</dbReference>
<dbReference type="PANTHER" id="PTHR11787:SF4">
    <property type="entry name" value="CHM, RAB ESCORT PROTEIN 1"/>
    <property type="match status" value="1"/>
</dbReference>
<keyword evidence="3" id="KW-1185">Reference proteome</keyword>
<dbReference type="InterPro" id="IPR036188">
    <property type="entry name" value="FAD/NAD-bd_sf"/>
</dbReference>
<evidence type="ECO:0000313" key="2">
    <source>
        <dbReference type="EMBL" id="CAH2242544.1"/>
    </source>
</evidence>
<dbReference type="EMBL" id="CAKXAJ010025663">
    <property type="protein sequence ID" value="CAH2242544.1"/>
    <property type="molecule type" value="Genomic_DNA"/>
</dbReference>
<gene>
    <name evidence="2" type="primary">jg453</name>
    <name evidence="2" type="ORF">PAEG_LOCUS18816</name>
</gene>
<dbReference type="OrthoDB" id="1923006at2759"/>
<dbReference type="GO" id="GO:0005092">
    <property type="term" value="F:GDP-dissociation inhibitor activity"/>
    <property type="evidence" value="ECO:0007669"/>
    <property type="project" value="InterPro"/>
</dbReference>
<evidence type="ECO:0000256" key="1">
    <source>
        <dbReference type="ARBA" id="ARBA00005593"/>
    </source>
</evidence>
<feature type="non-terminal residue" evidence="2">
    <location>
        <position position="1"/>
    </location>
</feature>
<dbReference type="AlphaFoldDB" id="A0A8S4RYS3"/>
<dbReference type="Gene3D" id="3.50.50.60">
    <property type="entry name" value="FAD/NAD(P)-binding domain"/>
    <property type="match status" value="1"/>
</dbReference>